<organism evidence="1">
    <name type="scientific">Arundo donax</name>
    <name type="common">Giant reed</name>
    <name type="synonym">Donax arundinaceus</name>
    <dbReference type="NCBI Taxonomy" id="35708"/>
    <lineage>
        <taxon>Eukaryota</taxon>
        <taxon>Viridiplantae</taxon>
        <taxon>Streptophyta</taxon>
        <taxon>Embryophyta</taxon>
        <taxon>Tracheophyta</taxon>
        <taxon>Spermatophyta</taxon>
        <taxon>Magnoliopsida</taxon>
        <taxon>Liliopsida</taxon>
        <taxon>Poales</taxon>
        <taxon>Poaceae</taxon>
        <taxon>PACMAD clade</taxon>
        <taxon>Arundinoideae</taxon>
        <taxon>Arundineae</taxon>
        <taxon>Arundo</taxon>
    </lineage>
</organism>
<protein>
    <submittedName>
        <fullName evidence="1">Uncharacterized protein</fullName>
    </submittedName>
</protein>
<evidence type="ECO:0000313" key="1">
    <source>
        <dbReference type="EMBL" id="JAD75512.1"/>
    </source>
</evidence>
<proteinExistence type="predicted"/>
<reference evidence="1" key="2">
    <citation type="journal article" date="2015" name="Data Brief">
        <title>Shoot transcriptome of the giant reed, Arundo donax.</title>
        <authorList>
            <person name="Barrero R.A."/>
            <person name="Guerrero F.D."/>
            <person name="Moolhuijzen P."/>
            <person name="Goolsby J.A."/>
            <person name="Tidwell J."/>
            <person name="Bellgard S.E."/>
            <person name="Bellgard M.I."/>
        </authorList>
    </citation>
    <scope>NUCLEOTIDE SEQUENCE</scope>
    <source>
        <tissue evidence="1">Shoot tissue taken approximately 20 cm above the soil surface</tissue>
    </source>
</reference>
<accession>A0A0A9CVK1</accession>
<dbReference type="EMBL" id="GBRH01222383">
    <property type="protein sequence ID" value="JAD75512.1"/>
    <property type="molecule type" value="Transcribed_RNA"/>
</dbReference>
<dbReference type="AlphaFoldDB" id="A0A0A9CVK1"/>
<sequence length="37" mass="3829">MDATNVINVQGVTSIPMQVAFLGSLHSGGVTSAPWDK</sequence>
<name>A0A0A9CVK1_ARUDO</name>
<reference evidence="1" key="1">
    <citation type="submission" date="2014-09" db="EMBL/GenBank/DDBJ databases">
        <authorList>
            <person name="Magalhaes I.L.F."/>
            <person name="Oliveira U."/>
            <person name="Santos F.R."/>
            <person name="Vidigal T.H.D.A."/>
            <person name="Brescovit A.D."/>
            <person name="Santos A.J."/>
        </authorList>
    </citation>
    <scope>NUCLEOTIDE SEQUENCE</scope>
    <source>
        <tissue evidence="1">Shoot tissue taken approximately 20 cm above the soil surface</tissue>
    </source>
</reference>